<dbReference type="PROSITE" id="PS50850">
    <property type="entry name" value="MFS"/>
    <property type="match status" value="1"/>
</dbReference>
<dbReference type="InterPro" id="IPR020846">
    <property type="entry name" value="MFS_dom"/>
</dbReference>
<comment type="subcellular location">
    <subcellularLocation>
        <location evidence="1">Cell membrane</location>
        <topology evidence="1">Multi-pass membrane protein</topology>
    </subcellularLocation>
</comment>
<dbReference type="PANTHER" id="PTHR23513:SF17">
    <property type="entry name" value="MEMBRANE PROTEIN"/>
    <property type="match status" value="1"/>
</dbReference>
<feature type="transmembrane region" description="Helical" evidence="6">
    <location>
        <begin position="406"/>
        <end position="427"/>
    </location>
</feature>
<reference evidence="8 9" key="1">
    <citation type="submission" date="2020-08" db="EMBL/GenBank/DDBJ databases">
        <title>Sequencing the genomes of 1000 actinobacteria strains.</title>
        <authorList>
            <person name="Klenk H.-P."/>
        </authorList>
    </citation>
    <scope>NUCLEOTIDE SEQUENCE [LARGE SCALE GENOMIC DNA]</scope>
    <source>
        <strain evidence="8 9">DSM 45258</strain>
    </source>
</reference>
<dbReference type="Proteomes" id="UP000567922">
    <property type="component" value="Unassembled WGS sequence"/>
</dbReference>
<feature type="transmembrane region" description="Helical" evidence="6">
    <location>
        <begin position="54"/>
        <end position="74"/>
    </location>
</feature>
<feature type="transmembrane region" description="Helical" evidence="6">
    <location>
        <begin position="148"/>
        <end position="171"/>
    </location>
</feature>
<protein>
    <recommendedName>
        <fullName evidence="7">Major facilitator superfamily (MFS) profile domain-containing protein</fullName>
    </recommendedName>
</protein>
<evidence type="ECO:0000313" key="8">
    <source>
        <dbReference type="EMBL" id="MBB3038111.1"/>
    </source>
</evidence>
<dbReference type="AlphaFoldDB" id="A0A839RQG4"/>
<name>A0A839RQG4_9ACTN</name>
<dbReference type="SUPFAM" id="SSF103473">
    <property type="entry name" value="MFS general substrate transporter"/>
    <property type="match status" value="1"/>
</dbReference>
<feature type="transmembrane region" description="Helical" evidence="6">
    <location>
        <begin position="284"/>
        <end position="310"/>
    </location>
</feature>
<feature type="domain" description="Major facilitator superfamily (MFS) profile" evidence="7">
    <location>
        <begin position="250"/>
        <end position="437"/>
    </location>
</feature>
<accession>A0A839RQG4</accession>
<feature type="transmembrane region" description="Helical" evidence="6">
    <location>
        <begin position="183"/>
        <end position="203"/>
    </location>
</feature>
<evidence type="ECO:0000256" key="5">
    <source>
        <dbReference type="ARBA" id="ARBA00023136"/>
    </source>
</evidence>
<proteinExistence type="predicted"/>
<gene>
    <name evidence="8" type="ORF">FHU29_002560</name>
</gene>
<evidence type="ECO:0000256" key="6">
    <source>
        <dbReference type="SAM" id="Phobius"/>
    </source>
</evidence>
<dbReference type="GO" id="GO:0005886">
    <property type="term" value="C:plasma membrane"/>
    <property type="evidence" value="ECO:0007669"/>
    <property type="project" value="UniProtKB-SubCell"/>
</dbReference>
<comment type="caution">
    <text evidence="8">The sequence shown here is derived from an EMBL/GenBank/DDBJ whole genome shotgun (WGS) entry which is preliminary data.</text>
</comment>
<keyword evidence="9" id="KW-1185">Reference proteome</keyword>
<evidence type="ECO:0000256" key="3">
    <source>
        <dbReference type="ARBA" id="ARBA00022692"/>
    </source>
</evidence>
<evidence type="ECO:0000259" key="7">
    <source>
        <dbReference type="PROSITE" id="PS50850"/>
    </source>
</evidence>
<keyword evidence="5 6" id="KW-0472">Membrane</keyword>
<sequence length="437" mass="45351">MTNRMSEFADAMRHSPGLARLAVVRWVNQFGDGFFQAALGGAILFNPERQTEPIAIAVGFVVLLLPYSLIGPFIGTMLDRWDRRLVIVWAAVIRCGLVAAASIVLFASINGPILLLIALAAIGVSRFVLSGLSASLPNVVAQQHLVPANAVLVTLGAGFAGLGASASILVVSLVGEGDVGSGTATAVSILAPLAGGVAAWGFAQGSLGPGRLTMLLTRSQRTWRTEVAAVATGLATGARAVWHSPGVTTALAALGAHRITFGVNTLIMVLLLQDPEGSLRLPGGLAGFGLAIAATATGMVIAAVLMPFVIPRLGRTRTIVSGVILALAAQVVFVRMLDQDSLIIAAFLFGIAGQSIKLCSDAAMQIEIPDGKRGRVFALQDMVFNAAFVAAIAIAASFVAPDGRSISLVYAGAVIYALALAGIALNARRRVRNRWFW</sequence>
<dbReference type="InterPro" id="IPR036259">
    <property type="entry name" value="MFS_trans_sf"/>
</dbReference>
<feature type="transmembrane region" description="Helical" evidence="6">
    <location>
        <begin position="86"/>
        <end position="107"/>
    </location>
</feature>
<feature type="transmembrane region" description="Helical" evidence="6">
    <location>
        <begin position="248"/>
        <end position="272"/>
    </location>
</feature>
<evidence type="ECO:0000256" key="1">
    <source>
        <dbReference type="ARBA" id="ARBA00004651"/>
    </source>
</evidence>
<evidence type="ECO:0000256" key="4">
    <source>
        <dbReference type="ARBA" id="ARBA00022989"/>
    </source>
</evidence>
<dbReference type="PANTHER" id="PTHR23513">
    <property type="entry name" value="INTEGRAL MEMBRANE EFFLUX PROTEIN-RELATED"/>
    <property type="match status" value="1"/>
</dbReference>
<dbReference type="EMBL" id="JACHWS010000002">
    <property type="protein sequence ID" value="MBB3038111.1"/>
    <property type="molecule type" value="Genomic_DNA"/>
</dbReference>
<evidence type="ECO:0000256" key="2">
    <source>
        <dbReference type="ARBA" id="ARBA00022475"/>
    </source>
</evidence>
<organism evidence="8 9">
    <name type="scientific">Hoyosella altamirensis</name>
    <dbReference type="NCBI Taxonomy" id="616997"/>
    <lineage>
        <taxon>Bacteria</taxon>
        <taxon>Bacillati</taxon>
        <taxon>Actinomycetota</taxon>
        <taxon>Actinomycetes</taxon>
        <taxon>Mycobacteriales</taxon>
        <taxon>Hoyosellaceae</taxon>
        <taxon>Hoyosella</taxon>
    </lineage>
</organism>
<keyword evidence="4 6" id="KW-1133">Transmembrane helix</keyword>
<feature type="transmembrane region" description="Helical" evidence="6">
    <location>
        <begin position="113"/>
        <end position="136"/>
    </location>
</feature>
<evidence type="ECO:0000313" key="9">
    <source>
        <dbReference type="Proteomes" id="UP000567922"/>
    </source>
</evidence>
<dbReference type="Gene3D" id="1.20.1250.20">
    <property type="entry name" value="MFS general substrate transporter like domains"/>
    <property type="match status" value="1"/>
</dbReference>
<feature type="transmembrane region" description="Helical" evidence="6">
    <location>
        <begin position="382"/>
        <end position="400"/>
    </location>
</feature>
<keyword evidence="2" id="KW-1003">Cell membrane</keyword>
<keyword evidence="3 6" id="KW-0812">Transmembrane</keyword>
<dbReference type="GO" id="GO:0022857">
    <property type="term" value="F:transmembrane transporter activity"/>
    <property type="evidence" value="ECO:0007669"/>
    <property type="project" value="InterPro"/>
</dbReference>